<evidence type="ECO:0000256" key="15">
    <source>
        <dbReference type="PIRSR" id="PIRSR000099-2"/>
    </source>
</evidence>
<dbReference type="GO" id="GO:0008270">
    <property type="term" value="F:zinc ion binding"/>
    <property type="evidence" value="ECO:0007669"/>
    <property type="project" value="UniProtKB-UniRule"/>
</dbReference>
<dbReference type="Gene3D" id="1.20.5.1300">
    <property type="match status" value="1"/>
</dbReference>
<keyword evidence="20" id="KW-1185">Reference proteome</keyword>
<dbReference type="UniPathway" id="UPA00031">
    <property type="reaction ID" value="UER00014"/>
</dbReference>
<dbReference type="Gene3D" id="3.40.50.1980">
    <property type="entry name" value="Nitrogenase molybdenum iron protein domain"/>
    <property type="match status" value="2"/>
</dbReference>
<dbReference type="EC" id="1.1.1.23" evidence="4 12"/>
<dbReference type="InterPro" id="IPR012131">
    <property type="entry name" value="Hstdl_DH"/>
</dbReference>
<dbReference type="CDD" id="cd06572">
    <property type="entry name" value="Histidinol_dh"/>
    <property type="match status" value="1"/>
</dbReference>
<evidence type="ECO:0000256" key="6">
    <source>
        <dbReference type="ARBA" id="ARBA00022723"/>
    </source>
</evidence>
<dbReference type="FunFam" id="1.20.5.1300:FF:000002">
    <property type="entry name" value="Histidinol dehydrogenase, chloroplastic"/>
    <property type="match status" value="1"/>
</dbReference>
<keyword evidence="7 12" id="KW-0862">Zinc</keyword>
<dbReference type="NCBIfam" id="TIGR00069">
    <property type="entry name" value="hisD"/>
    <property type="match status" value="1"/>
</dbReference>
<evidence type="ECO:0000256" key="13">
    <source>
        <dbReference type="PIRNR" id="PIRNR000099"/>
    </source>
</evidence>
<evidence type="ECO:0000256" key="2">
    <source>
        <dbReference type="ARBA" id="ARBA00004940"/>
    </source>
</evidence>
<keyword evidence="6 12" id="KW-0479">Metal-binding</keyword>
<comment type="pathway">
    <text evidence="2 12">Amino-acid biosynthesis; L-histidine biosynthesis; L-histidine from 5-phospho-alpha-D-ribose 1-diphosphate: step 9/9.</text>
</comment>
<comment type="cofactor">
    <cofactor evidence="12 17">
        <name>Zn(2+)</name>
        <dbReference type="ChEBI" id="CHEBI:29105"/>
    </cofactor>
    <text evidence="12 17">Binds 1 zinc ion per subunit.</text>
</comment>
<proteinExistence type="inferred from homology"/>
<evidence type="ECO:0000256" key="16">
    <source>
        <dbReference type="PIRSR" id="PIRSR000099-3"/>
    </source>
</evidence>
<feature type="binding site" evidence="12 17">
    <location>
        <position position="258"/>
    </location>
    <ligand>
        <name>Zn(2+)</name>
        <dbReference type="ChEBI" id="CHEBI:29105"/>
    </ligand>
</feature>
<feature type="binding site" evidence="12 15">
    <location>
        <position position="186"/>
    </location>
    <ligand>
        <name>NAD(+)</name>
        <dbReference type="ChEBI" id="CHEBI:57540"/>
    </ligand>
</feature>
<evidence type="ECO:0000256" key="17">
    <source>
        <dbReference type="PIRSR" id="PIRSR000099-4"/>
    </source>
</evidence>
<feature type="binding site" evidence="12 16">
    <location>
        <position position="410"/>
    </location>
    <ligand>
        <name>substrate</name>
    </ligand>
</feature>
<feature type="binding site" evidence="12 16">
    <location>
        <position position="323"/>
    </location>
    <ligand>
        <name>substrate</name>
    </ligand>
</feature>
<dbReference type="RefSeq" id="WP_130543791.1">
    <property type="nucleotide sequence ID" value="NZ_SGXA01000004.1"/>
</dbReference>
<evidence type="ECO:0000313" key="19">
    <source>
        <dbReference type="EMBL" id="RZS66896.1"/>
    </source>
</evidence>
<gene>
    <name evidence="12" type="primary">hisD</name>
    <name evidence="19" type="ORF">EV199_5280</name>
</gene>
<dbReference type="GO" id="GO:0004399">
    <property type="term" value="F:histidinol dehydrogenase activity"/>
    <property type="evidence" value="ECO:0007669"/>
    <property type="project" value="UniProtKB-UniRule"/>
</dbReference>
<evidence type="ECO:0000256" key="7">
    <source>
        <dbReference type="ARBA" id="ARBA00022833"/>
    </source>
</evidence>
<comment type="caution">
    <text evidence="19">The sequence shown here is derived from an EMBL/GenBank/DDBJ whole genome shotgun (WGS) entry which is preliminary data.</text>
</comment>
<dbReference type="Proteomes" id="UP000293874">
    <property type="component" value="Unassembled WGS sequence"/>
</dbReference>
<dbReference type="PANTHER" id="PTHR21256">
    <property type="entry name" value="HISTIDINOL DEHYDROGENASE HDH"/>
    <property type="match status" value="1"/>
</dbReference>
<comment type="similarity">
    <text evidence="3 12 13 18">Belongs to the histidinol dehydrogenase family.</text>
</comment>
<dbReference type="PANTHER" id="PTHR21256:SF2">
    <property type="entry name" value="HISTIDINE BIOSYNTHESIS TRIFUNCTIONAL PROTEIN"/>
    <property type="match status" value="1"/>
</dbReference>
<evidence type="ECO:0000256" key="3">
    <source>
        <dbReference type="ARBA" id="ARBA00010178"/>
    </source>
</evidence>
<feature type="binding site" evidence="12 16">
    <location>
        <position position="233"/>
    </location>
    <ligand>
        <name>substrate</name>
    </ligand>
</feature>
<feature type="binding site" evidence="12 17">
    <location>
        <position position="415"/>
    </location>
    <ligand>
        <name>Zn(2+)</name>
        <dbReference type="ChEBI" id="CHEBI:29105"/>
    </ligand>
</feature>
<feature type="binding site" evidence="12 17">
    <location>
        <position position="255"/>
    </location>
    <ligand>
        <name>Zn(2+)</name>
        <dbReference type="ChEBI" id="CHEBI:29105"/>
    </ligand>
</feature>
<feature type="binding site" evidence="12 17">
    <location>
        <position position="356"/>
    </location>
    <ligand>
        <name>Zn(2+)</name>
        <dbReference type="ChEBI" id="CHEBI:29105"/>
    </ligand>
</feature>
<dbReference type="PROSITE" id="PS00611">
    <property type="entry name" value="HISOL_DEHYDROGENASE"/>
    <property type="match status" value="1"/>
</dbReference>
<feature type="binding site" evidence="12 15">
    <location>
        <position position="209"/>
    </location>
    <ligand>
        <name>NAD(+)</name>
        <dbReference type="ChEBI" id="CHEBI:57540"/>
    </ligand>
</feature>
<evidence type="ECO:0000256" key="9">
    <source>
        <dbReference type="ARBA" id="ARBA00023027"/>
    </source>
</evidence>
<organism evidence="19 20">
    <name type="scientific">Pseudobacter ginsenosidimutans</name>
    <dbReference type="NCBI Taxonomy" id="661488"/>
    <lineage>
        <taxon>Bacteria</taxon>
        <taxon>Pseudomonadati</taxon>
        <taxon>Bacteroidota</taxon>
        <taxon>Chitinophagia</taxon>
        <taxon>Chitinophagales</taxon>
        <taxon>Chitinophagaceae</taxon>
        <taxon>Pseudobacter</taxon>
    </lineage>
</organism>
<evidence type="ECO:0000256" key="12">
    <source>
        <dbReference type="HAMAP-Rule" id="MF_01024"/>
    </source>
</evidence>
<feature type="binding site" evidence="12 16">
    <location>
        <position position="255"/>
    </location>
    <ligand>
        <name>substrate</name>
    </ligand>
</feature>
<feature type="binding site" evidence="12 16">
    <location>
        <position position="356"/>
    </location>
    <ligand>
        <name>substrate</name>
    </ligand>
</feature>
<feature type="active site" description="Proton acceptor" evidence="12 14">
    <location>
        <position position="323"/>
    </location>
</feature>
<dbReference type="AlphaFoldDB" id="A0A4Q7MFF3"/>
<sequence>MKIYQYPDLAQYPSLLQRPVADAASLEATVRRVLDDVKKNGDAAVVHYTFQFDKAQLDSLQVPAADFEEAEQLLSAELKQAILTAKDNISIFHSKQVSAPEIIETMPGIKCWRKSVGIERVGLYIPGGSAPLFSTILMLGVPASIAGCREIVLCSPPDQNGKLHPAILFAAKTVGVTKVFRIGGVQAIGAMAYGTGSVPQVYKIFGPGNQYVTCAKQLVQQEGLAIDMPAGPSEVAVYADETAPPAYIAADLLSQAEHGADSQVLLVTCSEKLVKQVEQAVNEQLSALPRKEIAAKALENSKLIVVRTEEEAMGLLNAYAAEHLILSCSNAEALAEKVINAGSVFIGNYSPESVGDYASGTNHTLPTNGYARAYSGVSVDSFVRKITFQQLSNDGLQRIGQTVIEMAEAEGLQAHANAVRVRLK</sequence>
<feature type="binding site" evidence="12 16">
    <location>
        <position position="415"/>
    </location>
    <ligand>
        <name>substrate</name>
    </ligand>
</feature>
<evidence type="ECO:0000256" key="5">
    <source>
        <dbReference type="ARBA" id="ARBA00022605"/>
    </source>
</evidence>
<dbReference type="InterPro" id="IPR016161">
    <property type="entry name" value="Ald_DH/histidinol_DH"/>
</dbReference>
<dbReference type="GO" id="GO:0000105">
    <property type="term" value="P:L-histidine biosynthetic process"/>
    <property type="evidence" value="ECO:0007669"/>
    <property type="project" value="UniProtKB-UniRule"/>
</dbReference>
<dbReference type="SUPFAM" id="SSF53720">
    <property type="entry name" value="ALDH-like"/>
    <property type="match status" value="1"/>
</dbReference>
<keyword evidence="10 12" id="KW-0368">Histidine biosynthesis</keyword>
<dbReference type="FunFam" id="3.40.50.1980:FF:000001">
    <property type="entry name" value="Histidinol dehydrogenase"/>
    <property type="match status" value="1"/>
</dbReference>
<comment type="function">
    <text evidence="1 12">Catalyzes the sequential NAD-dependent oxidations of L-histidinol to L-histidinaldehyde and then to L-histidine.</text>
</comment>
<dbReference type="EMBL" id="SGXA01000004">
    <property type="protein sequence ID" value="RZS66896.1"/>
    <property type="molecule type" value="Genomic_DNA"/>
</dbReference>
<evidence type="ECO:0000256" key="10">
    <source>
        <dbReference type="ARBA" id="ARBA00023102"/>
    </source>
</evidence>
<evidence type="ECO:0000256" key="11">
    <source>
        <dbReference type="ARBA" id="ARBA00049489"/>
    </source>
</evidence>
<dbReference type="FunFam" id="3.40.50.1980:FF:000002">
    <property type="entry name" value="Histidinol dehydrogenase, chloroplastic"/>
    <property type="match status" value="1"/>
</dbReference>
<evidence type="ECO:0000256" key="4">
    <source>
        <dbReference type="ARBA" id="ARBA00012965"/>
    </source>
</evidence>
<dbReference type="PIRSF" id="PIRSF000099">
    <property type="entry name" value="Histidinol_dh"/>
    <property type="match status" value="1"/>
</dbReference>
<protein>
    <recommendedName>
        <fullName evidence="4 12">Histidinol dehydrogenase</fullName>
        <shortName evidence="12">HDH</shortName>
        <ecNumber evidence="4 12">1.1.1.23</ecNumber>
    </recommendedName>
</protein>
<dbReference type="HAMAP" id="MF_01024">
    <property type="entry name" value="HisD"/>
    <property type="match status" value="1"/>
</dbReference>
<keyword evidence="9 12" id="KW-0520">NAD</keyword>
<feature type="active site" description="Proton acceptor" evidence="12 14">
    <location>
        <position position="322"/>
    </location>
</feature>
<dbReference type="PRINTS" id="PR00083">
    <property type="entry name" value="HOLDHDRGNASE"/>
</dbReference>
<dbReference type="InterPro" id="IPR001692">
    <property type="entry name" value="Histidinol_DH_CS"/>
</dbReference>
<dbReference type="Pfam" id="PF00815">
    <property type="entry name" value="Histidinol_dh"/>
    <property type="match status" value="1"/>
</dbReference>
<feature type="binding site" evidence="12 15">
    <location>
        <position position="124"/>
    </location>
    <ligand>
        <name>NAD(+)</name>
        <dbReference type="ChEBI" id="CHEBI:57540"/>
    </ligand>
</feature>
<keyword evidence="8 12" id="KW-0560">Oxidoreductase</keyword>
<evidence type="ECO:0000256" key="1">
    <source>
        <dbReference type="ARBA" id="ARBA00003850"/>
    </source>
</evidence>
<evidence type="ECO:0000256" key="18">
    <source>
        <dbReference type="RuleBase" id="RU004175"/>
    </source>
</evidence>
<name>A0A4Q7MFF3_9BACT</name>
<evidence type="ECO:0000313" key="20">
    <source>
        <dbReference type="Proteomes" id="UP000293874"/>
    </source>
</evidence>
<keyword evidence="5 12" id="KW-0028">Amino-acid biosynthesis</keyword>
<accession>A0A4Q7MFF3</accession>
<dbReference type="GO" id="GO:0051287">
    <property type="term" value="F:NAD binding"/>
    <property type="evidence" value="ECO:0007669"/>
    <property type="project" value="InterPro"/>
</dbReference>
<evidence type="ECO:0000256" key="8">
    <source>
        <dbReference type="ARBA" id="ARBA00023002"/>
    </source>
</evidence>
<dbReference type="GO" id="GO:0005829">
    <property type="term" value="C:cytosol"/>
    <property type="evidence" value="ECO:0007669"/>
    <property type="project" value="TreeGrafter"/>
</dbReference>
<comment type="catalytic activity">
    <reaction evidence="11 12">
        <text>L-histidinol + 2 NAD(+) + H2O = L-histidine + 2 NADH + 3 H(+)</text>
        <dbReference type="Rhea" id="RHEA:20641"/>
        <dbReference type="ChEBI" id="CHEBI:15377"/>
        <dbReference type="ChEBI" id="CHEBI:15378"/>
        <dbReference type="ChEBI" id="CHEBI:57540"/>
        <dbReference type="ChEBI" id="CHEBI:57595"/>
        <dbReference type="ChEBI" id="CHEBI:57699"/>
        <dbReference type="ChEBI" id="CHEBI:57945"/>
        <dbReference type="EC" id="1.1.1.23"/>
    </reaction>
</comment>
<feature type="binding site" evidence="12 16">
    <location>
        <position position="258"/>
    </location>
    <ligand>
        <name>substrate</name>
    </ligand>
</feature>
<dbReference type="InterPro" id="IPR022695">
    <property type="entry name" value="Histidinol_DH_monofunct"/>
</dbReference>
<evidence type="ECO:0000256" key="14">
    <source>
        <dbReference type="PIRSR" id="PIRSR000099-1"/>
    </source>
</evidence>
<reference evidence="19 20" key="1">
    <citation type="submission" date="2019-02" db="EMBL/GenBank/DDBJ databases">
        <title>Genomic Encyclopedia of Type Strains, Phase IV (KMG-IV): sequencing the most valuable type-strain genomes for metagenomic binning, comparative biology and taxonomic classification.</title>
        <authorList>
            <person name="Goeker M."/>
        </authorList>
    </citation>
    <scope>NUCLEOTIDE SEQUENCE [LARGE SCALE GENOMIC DNA]</scope>
    <source>
        <strain evidence="19 20">DSM 18116</strain>
    </source>
</reference>